<comment type="subcellular location">
    <subcellularLocation>
        <location evidence="1">Cell membrane</location>
        <topology evidence="1">Multi-pass membrane protein</topology>
    </subcellularLocation>
</comment>
<dbReference type="KEGG" id="epa:110249284"/>
<dbReference type="GO" id="GO:0009755">
    <property type="term" value="P:hormone-mediated signaling pathway"/>
    <property type="evidence" value="ECO:0007669"/>
    <property type="project" value="TreeGrafter"/>
</dbReference>
<dbReference type="InterPro" id="IPR032675">
    <property type="entry name" value="LRR_dom_sf"/>
</dbReference>
<dbReference type="PROSITE" id="PS50262">
    <property type="entry name" value="G_PROTEIN_RECEP_F1_2"/>
    <property type="match status" value="1"/>
</dbReference>
<feature type="transmembrane region" description="Helical" evidence="11">
    <location>
        <begin position="228"/>
        <end position="250"/>
    </location>
</feature>
<evidence type="ECO:0000256" key="8">
    <source>
        <dbReference type="ARBA" id="ARBA00023136"/>
    </source>
</evidence>
<dbReference type="SUPFAM" id="SSF52058">
    <property type="entry name" value="L domain-like"/>
    <property type="match status" value="1"/>
</dbReference>
<dbReference type="Pfam" id="PF00001">
    <property type="entry name" value="7tm_1"/>
    <property type="match status" value="1"/>
</dbReference>
<dbReference type="GO" id="GO:0008528">
    <property type="term" value="F:G protein-coupled peptide receptor activity"/>
    <property type="evidence" value="ECO:0007669"/>
    <property type="project" value="TreeGrafter"/>
</dbReference>
<dbReference type="InterPro" id="IPR003591">
    <property type="entry name" value="Leu-rich_rpt_typical-subtyp"/>
</dbReference>
<dbReference type="OMA" id="DSGCWTI"/>
<dbReference type="SMART" id="SM00369">
    <property type="entry name" value="LRR_TYP"/>
    <property type="match status" value="4"/>
</dbReference>
<keyword evidence="4 11" id="KW-0812">Transmembrane</keyword>
<dbReference type="GO" id="GO:0005886">
    <property type="term" value="C:plasma membrane"/>
    <property type="evidence" value="ECO:0007669"/>
    <property type="project" value="UniProtKB-SubCell"/>
</dbReference>
<evidence type="ECO:0000256" key="11">
    <source>
        <dbReference type="SAM" id="Phobius"/>
    </source>
</evidence>
<evidence type="ECO:0000256" key="4">
    <source>
        <dbReference type="ARBA" id="ARBA00022692"/>
    </source>
</evidence>
<keyword evidence="15" id="KW-1185">Reference proteome</keyword>
<dbReference type="GO" id="GO:0007189">
    <property type="term" value="P:adenylate cyclase-activating G protein-coupled receptor signaling pathway"/>
    <property type="evidence" value="ECO:0007669"/>
    <property type="project" value="TreeGrafter"/>
</dbReference>
<evidence type="ECO:0000256" key="6">
    <source>
        <dbReference type="ARBA" id="ARBA00022989"/>
    </source>
</evidence>
<dbReference type="Gene3D" id="1.20.1070.10">
    <property type="entry name" value="Rhodopsin 7-helix transmembrane proteins"/>
    <property type="match status" value="1"/>
</dbReference>
<keyword evidence="8 11" id="KW-0472">Membrane</keyword>
<dbReference type="Gene3D" id="1.10.510.10">
    <property type="entry name" value="Transferase(Phosphotransferase) domain 1"/>
    <property type="match status" value="1"/>
</dbReference>
<dbReference type="InterPro" id="IPR002131">
    <property type="entry name" value="Gphrmn_rcpt_fam"/>
</dbReference>
<evidence type="ECO:0000259" key="13">
    <source>
        <dbReference type="PROSITE" id="PS50262"/>
    </source>
</evidence>
<feature type="domain" description="G-protein coupled receptors family 1 profile" evidence="13">
    <location>
        <begin position="163"/>
        <end position="428"/>
    </location>
</feature>
<dbReference type="GO" id="GO:0016500">
    <property type="term" value="F:protein-hormone receptor activity"/>
    <property type="evidence" value="ECO:0007669"/>
    <property type="project" value="InterPro"/>
</dbReference>
<keyword evidence="7" id="KW-0297">G-protein coupled receptor</keyword>
<dbReference type="PANTHER" id="PTHR24372:SF77">
    <property type="entry name" value="G-PROTEIN COUPLED RECEPTORS FAMILY 1 PROFILE DOMAIN-CONTAINING PROTEIN"/>
    <property type="match status" value="1"/>
</dbReference>
<evidence type="ECO:0000313" key="15">
    <source>
        <dbReference type="Proteomes" id="UP000887567"/>
    </source>
</evidence>
<keyword evidence="5" id="KW-0677">Repeat</keyword>
<dbReference type="OrthoDB" id="5984578at2759"/>
<evidence type="ECO:0000313" key="14">
    <source>
        <dbReference type="EnsemblMetazoa" id="XP_020911524.1"/>
    </source>
</evidence>
<feature type="transmembrane region" description="Helical" evidence="11">
    <location>
        <begin position="189"/>
        <end position="208"/>
    </location>
</feature>
<dbReference type="Gene3D" id="3.80.10.10">
    <property type="entry name" value="Ribonuclease Inhibitor"/>
    <property type="match status" value="1"/>
</dbReference>
<evidence type="ECO:0000256" key="10">
    <source>
        <dbReference type="ARBA" id="ARBA00023224"/>
    </source>
</evidence>
<dbReference type="InterPro" id="IPR001611">
    <property type="entry name" value="Leu-rich_rpt"/>
</dbReference>
<dbReference type="PRINTS" id="PR00237">
    <property type="entry name" value="GPCRRHODOPSN"/>
</dbReference>
<dbReference type="InterPro" id="IPR011009">
    <property type="entry name" value="Kinase-like_dom_sf"/>
</dbReference>
<dbReference type="InterPro" id="IPR000276">
    <property type="entry name" value="GPCR_Rhodpsn"/>
</dbReference>
<dbReference type="SUPFAM" id="SSF81321">
    <property type="entry name" value="Family A G protein-coupled receptor-like"/>
    <property type="match status" value="1"/>
</dbReference>
<evidence type="ECO:0000256" key="5">
    <source>
        <dbReference type="ARBA" id="ARBA00022737"/>
    </source>
</evidence>
<dbReference type="AlphaFoldDB" id="A0A913XWS0"/>
<dbReference type="Pfam" id="PF13855">
    <property type="entry name" value="LRR_8"/>
    <property type="match status" value="1"/>
</dbReference>
<sequence>MTLSGLSQLKILGLRVNKVRIIPKNVFDSTPSLKYLYLQNNIISSLPDKVFQSLSELVSLDLSHNKLRKLTGMTFQGLRSLKNLNLQGNKLTGIQQNVFEGLKNLKTIKLDKFIHCCYAEKAIIGLEKCESLQSNEFSSCEDLMKSTVLRIFLWILGLSALVGNLLVIGKRVSDKELERNTNSLLLTNLAISDFLMGVYLITIASLDIKWKGEYFKYDVEWRSGVGCRITGMISMLSSVVSVAFLAIVTYDRLICVVFPFTVKKLSWGKALCICGCVWIVGLVTSIIPIFGLNYFLNDEDDFGFYGRSSVCLPVQLSSDLQAGWEYSVALFLAFPFVAFTFMLIAYIAIIKTVQKSANAVRSTAVNRESSLAKRVVFVILTDFLCWMPVIIISFLSITGIYSDPSKQMYVWIAVFVLPINSSINPFLYTFFTLRSSKKTNYKPTDNQERKDQKELKYNIQLLEELDVQTHHDGMVFFLGKVNSVDNTLHMESYLIKYFSQDTKTNWTKELEILSKLNDDHKNIAKFSWSCTQNEHKTCTDGVSSNIKRINYSSAIGYECVVNNLIYDFLQDKAALTSSVLCSLSIDIISAIDYLQNCGISNNNINPRSIVICENDDSQVVLVKAVLVDFSRANMLRIYEDGHYAKTDIIQFQRLLRIFLSCCEELTQYEQIDKVILLCDKERSRSTTTEIKALLLDLECQFRHV</sequence>
<dbReference type="PRINTS" id="PR00373">
    <property type="entry name" value="GLYCHORMONER"/>
</dbReference>
<evidence type="ECO:0000256" key="1">
    <source>
        <dbReference type="ARBA" id="ARBA00004651"/>
    </source>
</evidence>
<keyword evidence="10" id="KW-0807">Transducer</keyword>
<dbReference type="SUPFAM" id="SSF56112">
    <property type="entry name" value="Protein kinase-like (PK-like)"/>
    <property type="match status" value="1"/>
</dbReference>
<feature type="transmembrane region" description="Helical" evidence="11">
    <location>
        <begin position="148"/>
        <end position="168"/>
    </location>
</feature>
<keyword evidence="3" id="KW-0433">Leucine-rich repeat</keyword>
<feature type="domain" description="Protein kinase" evidence="12">
    <location>
        <begin position="470"/>
        <end position="704"/>
    </location>
</feature>
<feature type="transmembrane region" description="Helical" evidence="11">
    <location>
        <begin position="371"/>
        <end position="397"/>
    </location>
</feature>
<dbReference type="PANTHER" id="PTHR24372">
    <property type="entry name" value="GLYCOPROTEIN HORMONE RECEPTOR"/>
    <property type="match status" value="1"/>
</dbReference>
<dbReference type="GeneID" id="110249284"/>
<name>A0A913XWS0_EXADI</name>
<keyword evidence="2" id="KW-1003">Cell membrane</keyword>
<dbReference type="RefSeq" id="XP_020911524.1">
    <property type="nucleotide sequence ID" value="XM_021055865.2"/>
</dbReference>
<organism evidence="14 15">
    <name type="scientific">Exaiptasia diaphana</name>
    <name type="common">Tropical sea anemone</name>
    <name type="synonym">Aiptasia pulchella</name>
    <dbReference type="NCBI Taxonomy" id="2652724"/>
    <lineage>
        <taxon>Eukaryota</taxon>
        <taxon>Metazoa</taxon>
        <taxon>Cnidaria</taxon>
        <taxon>Anthozoa</taxon>
        <taxon>Hexacorallia</taxon>
        <taxon>Actiniaria</taxon>
        <taxon>Aiptasiidae</taxon>
        <taxon>Exaiptasia</taxon>
    </lineage>
</organism>
<dbReference type="GO" id="GO:0005524">
    <property type="term" value="F:ATP binding"/>
    <property type="evidence" value="ECO:0007669"/>
    <property type="project" value="InterPro"/>
</dbReference>
<dbReference type="GO" id="GO:0004672">
    <property type="term" value="F:protein kinase activity"/>
    <property type="evidence" value="ECO:0007669"/>
    <property type="project" value="InterPro"/>
</dbReference>
<dbReference type="PRINTS" id="PR00019">
    <property type="entry name" value="LEURICHRPT"/>
</dbReference>
<dbReference type="InterPro" id="IPR017452">
    <property type="entry name" value="GPCR_Rhodpsn_7TM"/>
</dbReference>
<feature type="transmembrane region" description="Helical" evidence="11">
    <location>
        <begin position="326"/>
        <end position="350"/>
    </location>
</feature>
<dbReference type="EnsemblMetazoa" id="XM_021055865.2">
    <property type="protein sequence ID" value="XP_020911524.1"/>
    <property type="gene ID" value="LOC110249284"/>
</dbReference>
<evidence type="ECO:0000259" key="12">
    <source>
        <dbReference type="PROSITE" id="PS50011"/>
    </source>
</evidence>
<keyword evidence="9" id="KW-0675">Receptor</keyword>
<evidence type="ECO:0000256" key="2">
    <source>
        <dbReference type="ARBA" id="ARBA00022475"/>
    </source>
</evidence>
<proteinExistence type="predicted"/>
<feature type="transmembrane region" description="Helical" evidence="11">
    <location>
        <begin position="409"/>
        <end position="431"/>
    </location>
</feature>
<dbReference type="InterPro" id="IPR000719">
    <property type="entry name" value="Prot_kinase_dom"/>
</dbReference>
<dbReference type="Proteomes" id="UP000887567">
    <property type="component" value="Unplaced"/>
</dbReference>
<feature type="transmembrane region" description="Helical" evidence="11">
    <location>
        <begin position="270"/>
        <end position="296"/>
    </location>
</feature>
<dbReference type="FunFam" id="1.20.1070.10:FF:000393">
    <property type="entry name" value="Predicted protein"/>
    <property type="match status" value="1"/>
</dbReference>
<protein>
    <submittedName>
        <fullName evidence="14">Uncharacterized protein</fullName>
    </submittedName>
</protein>
<accession>A0A913XWS0</accession>
<evidence type="ECO:0000256" key="7">
    <source>
        <dbReference type="ARBA" id="ARBA00023040"/>
    </source>
</evidence>
<evidence type="ECO:0000256" key="3">
    <source>
        <dbReference type="ARBA" id="ARBA00022614"/>
    </source>
</evidence>
<evidence type="ECO:0000256" key="9">
    <source>
        <dbReference type="ARBA" id="ARBA00023170"/>
    </source>
</evidence>
<dbReference type="PROSITE" id="PS50011">
    <property type="entry name" value="PROTEIN_KINASE_DOM"/>
    <property type="match status" value="1"/>
</dbReference>
<dbReference type="PROSITE" id="PS51450">
    <property type="entry name" value="LRR"/>
    <property type="match status" value="2"/>
</dbReference>
<keyword evidence="6 11" id="KW-1133">Transmembrane helix</keyword>
<reference evidence="14" key="1">
    <citation type="submission" date="2022-11" db="UniProtKB">
        <authorList>
            <consortium name="EnsemblMetazoa"/>
        </authorList>
    </citation>
    <scope>IDENTIFICATION</scope>
</reference>